<dbReference type="Proteomes" id="UP000322983">
    <property type="component" value="Chromosome"/>
</dbReference>
<feature type="compositionally biased region" description="Pro residues" evidence="1">
    <location>
        <begin position="199"/>
        <end position="221"/>
    </location>
</feature>
<protein>
    <submittedName>
        <fullName evidence="2">Uncharacterized protein</fullName>
    </submittedName>
</protein>
<reference evidence="2 3" key="1">
    <citation type="journal article" date="2020" name="Int. J. Syst. Evol. Microbiol.">
        <title>Sulfuracidifex tepidarius gen. nov., sp. nov. and transfer of Sulfolobus metallicus Huber and Stetter 1992 to the genus Sulfuracidifex as Sulfuracidifex metallicus comb. nov.</title>
        <authorList>
            <person name="Itoh T."/>
            <person name="Miura T."/>
            <person name="Sakai H.D."/>
            <person name="Kato S."/>
            <person name="Ohkuma M."/>
            <person name="Takashina T."/>
        </authorList>
    </citation>
    <scope>NUCLEOTIDE SEQUENCE [LARGE SCALE GENOMIC DNA]</scope>
    <source>
        <strain evidence="2 3">IC-006</strain>
    </source>
</reference>
<dbReference type="AlphaFoldDB" id="A0A510DSU2"/>
<sequence>MYNPNPYGNPEQGYGQPYPQPYEEPYSQQYGQQNNMMTMCDQSVSLGGKQQMIPTQYPVNLQYVAQQLQMYLMGQGFQAFPMVGQNLAVIQAQHHSVLGMLTDQNKAYTVRLCQGQGFIMAETGIANLMSDLLTAGATVGISDMLLHSKLLSMVGGGMDAYGIYKDYAGEKQLMNTIVQAVMMAPPMQPLGQPYGQPYGQPPAPPYGQQYPPPEYQRPYPPQNYQQPPQEQKPQQEKPNQQEEQSQG</sequence>
<dbReference type="GeneID" id="41714369"/>
<evidence type="ECO:0000313" key="2">
    <source>
        <dbReference type="EMBL" id="BBG23234.1"/>
    </source>
</evidence>
<dbReference type="OrthoDB" id="42762at2157"/>
<gene>
    <name evidence="2" type="ORF">IC006_0518</name>
</gene>
<evidence type="ECO:0000313" key="3">
    <source>
        <dbReference type="Proteomes" id="UP000322983"/>
    </source>
</evidence>
<dbReference type="EMBL" id="AP018929">
    <property type="protein sequence ID" value="BBG23234.1"/>
    <property type="molecule type" value="Genomic_DNA"/>
</dbReference>
<name>A0A510DSU2_9CREN</name>
<dbReference type="KEGG" id="step:IC006_0518"/>
<evidence type="ECO:0000256" key="1">
    <source>
        <dbReference type="SAM" id="MobiDB-lite"/>
    </source>
</evidence>
<feature type="region of interest" description="Disordered" evidence="1">
    <location>
        <begin position="1"/>
        <end position="27"/>
    </location>
</feature>
<keyword evidence="3" id="KW-1185">Reference proteome</keyword>
<dbReference type="RefSeq" id="WP_054846425.1">
    <property type="nucleotide sequence ID" value="NZ_AP018929.1"/>
</dbReference>
<feature type="compositionally biased region" description="Low complexity" evidence="1">
    <location>
        <begin position="222"/>
        <end position="247"/>
    </location>
</feature>
<accession>A0A510DSU2</accession>
<proteinExistence type="predicted"/>
<feature type="region of interest" description="Disordered" evidence="1">
    <location>
        <begin position="192"/>
        <end position="247"/>
    </location>
</feature>
<organism evidence="2 3">
    <name type="scientific">Sulfuracidifex tepidarius</name>
    <dbReference type="NCBI Taxonomy" id="1294262"/>
    <lineage>
        <taxon>Archaea</taxon>
        <taxon>Thermoproteota</taxon>
        <taxon>Thermoprotei</taxon>
        <taxon>Sulfolobales</taxon>
        <taxon>Sulfolobaceae</taxon>
        <taxon>Sulfuracidifex</taxon>
    </lineage>
</organism>